<protein>
    <submittedName>
        <fullName evidence="1">Uncharacterized protein</fullName>
    </submittedName>
</protein>
<keyword evidence="2" id="KW-1185">Reference proteome</keyword>
<dbReference type="AlphaFoldDB" id="W4M6Z8"/>
<reference evidence="1 2" key="1">
    <citation type="journal article" date="2014" name="Nature">
        <title>An environmental bacterial taxon with a large and distinct metabolic repertoire.</title>
        <authorList>
            <person name="Wilson M.C."/>
            <person name="Mori T."/>
            <person name="Ruckert C."/>
            <person name="Uria A.R."/>
            <person name="Helf M.J."/>
            <person name="Takada K."/>
            <person name="Gernert C."/>
            <person name="Steffens U.A."/>
            <person name="Heycke N."/>
            <person name="Schmitt S."/>
            <person name="Rinke C."/>
            <person name="Helfrich E.J."/>
            <person name="Brachmann A.O."/>
            <person name="Gurgui C."/>
            <person name="Wakimoto T."/>
            <person name="Kracht M."/>
            <person name="Crusemann M."/>
            <person name="Hentschel U."/>
            <person name="Abe I."/>
            <person name="Matsunaga S."/>
            <person name="Kalinowski J."/>
            <person name="Takeyama H."/>
            <person name="Piel J."/>
        </authorList>
    </citation>
    <scope>NUCLEOTIDE SEQUENCE [LARGE SCALE GENOMIC DNA]</scope>
    <source>
        <strain evidence="2">TSY2</strain>
    </source>
</reference>
<dbReference type="EMBL" id="AZHX01000780">
    <property type="protein sequence ID" value="ETX06129.1"/>
    <property type="molecule type" value="Genomic_DNA"/>
</dbReference>
<evidence type="ECO:0000313" key="1">
    <source>
        <dbReference type="EMBL" id="ETX06129.1"/>
    </source>
</evidence>
<dbReference type="Proteomes" id="UP000019140">
    <property type="component" value="Unassembled WGS sequence"/>
</dbReference>
<evidence type="ECO:0000313" key="2">
    <source>
        <dbReference type="Proteomes" id="UP000019140"/>
    </source>
</evidence>
<accession>W4M6Z8</accession>
<dbReference type="Gene3D" id="6.20.450.20">
    <property type="match status" value="1"/>
</dbReference>
<gene>
    <name evidence="1" type="ORF">ETSY2_18980</name>
</gene>
<organism evidence="1 2">
    <name type="scientific">Candidatus Entotheonella gemina</name>
    <dbReference type="NCBI Taxonomy" id="1429439"/>
    <lineage>
        <taxon>Bacteria</taxon>
        <taxon>Pseudomonadati</taxon>
        <taxon>Nitrospinota/Tectimicrobiota group</taxon>
        <taxon>Candidatus Tectimicrobiota</taxon>
        <taxon>Candidatus Entotheonellia</taxon>
        <taxon>Candidatus Entotheonellales</taxon>
        <taxon>Candidatus Entotheonellaceae</taxon>
        <taxon>Candidatus Entotheonella</taxon>
    </lineage>
</organism>
<proteinExistence type="predicted"/>
<comment type="caution">
    <text evidence="1">The sequence shown here is derived from an EMBL/GenBank/DDBJ whole genome shotgun (WGS) entry which is preliminary data.</text>
</comment>
<name>W4M6Z8_9BACT</name>
<dbReference type="HOGENOM" id="CLU_3096845_0_0_7"/>
<sequence>MINAALKAYIEDYKWLEAQVAKSRQEIAEGQGIPHDEAMARLRQHMKARTP</sequence>